<keyword evidence="2" id="KW-1185">Reference proteome</keyword>
<dbReference type="EMBL" id="CM042891">
    <property type="protein sequence ID" value="KAI4303709.1"/>
    <property type="molecule type" value="Genomic_DNA"/>
</dbReference>
<comment type="caution">
    <text evidence="1">The sequence shown here is derived from an EMBL/GenBank/DDBJ whole genome shotgun (WGS) entry which is preliminary data.</text>
</comment>
<protein>
    <submittedName>
        <fullName evidence="1">Uncharacterized protein</fullName>
    </submittedName>
</protein>
<name>A0ACB9L1P8_9MYRT</name>
<accession>A0ACB9L1P8</accession>
<evidence type="ECO:0000313" key="2">
    <source>
        <dbReference type="Proteomes" id="UP001057402"/>
    </source>
</evidence>
<organism evidence="1 2">
    <name type="scientific">Melastoma candidum</name>
    <dbReference type="NCBI Taxonomy" id="119954"/>
    <lineage>
        <taxon>Eukaryota</taxon>
        <taxon>Viridiplantae</taxon>
        <taxon>Streptophyta</taxon>
        <taxon>Embryophyta</taxon>
        <taxon>Tracheophyta</taxon>
        <taxon>Spermatophyta</taxon>
        <taxon>Magnoliopsida</taxon>
        <taxon>eudicotyledons</taxon>
        <taxon>Gunneridae</taxon>
        <taxon>Pentapetalae</taxon>
        <taxon>rosids</taxon>
        <taxon>malvids</taxon>
        <taxon>Myrtales</taxon>
        <taxon>Melastomataceae</taxon>
        <taxon>Melastomatoideae</taxon>
        <taxon>Melastomateae</taxon>
        <taxon>Melastoma</taxon>
    </lineage>
</organism>
<gene>
    <name evidence="1" type="ORF">MLD38_039308</name>
</gene>
<sequence>MPSSSASDIHHTSSDKQHLLHNPLQSHELSQPSEWLLDSGATHHVTPDLHDLTLSSAYKGQEDKSDHTPGSSKSGTVQAAITHPS</sequence>
<proteinExistence type="predicted"/>
<reference evidence="2" key="1">
    <citation type="journal article" date="2023" name="Front. Plant Sci.">
        <title>Chromosomal-level genome assembly of Melastoma candidum provides insights into trichome evolution.</title>
        <authorList>
            <person name="Zhong Y."/>
            <person name="Wu W."/>
            <person name="Sun C."/>
            <person name="Zou P."/>
            <person name="Liu Y."/>
            <person name="Dai S."/>
            <person name="Zhou R."/>
        </authorList>
    </citation>
    <scope>NUCLEOTIDE SEQUENCE [LARGE SCALE GENOMIC DNA]</scope>
</reference>
<dbReference type="Proteomes" id="UP001057402">
    <property type="component" value="Chromosome 12"/>
</dbReference>
<evidence type="ECO:0000313" key="1">
    <source>
        <dbReference type="EMBL" id="KAI4303709.1"/>
    </source>
</evidence>